<feature type="region of interest" description="Disordered" evidence="1">
    <location>
        <begin position="556"/>
        <end position="628"/>
    </location>
</feature>
<gene>
    <name evidence="2" type="ORF">FRX31_006140</name>
</gene>
<feature type="compositionally biased region" description="Basic and acidic residues" evidence="1">
    <location>
        <begin position="615"/>
        <end position="626"/>
    </location>
</feature>
<dbReference type="OrthoDB" id="1048353at2759"/>
<sequence>MEFHKLKRKDLQALCKKHNLHANRTNVEMINDLTSLLKKPELEAKLLENLNGSDEIKKAKRVRFCIEGEEEEHVRSVNLKKVGDGNVLQRMRKSLLKPNFERYDQNVEEMGITEDPKVQKKRTGKTAEVEILSLSPVEKMKTRRERKTTESDVKEEIYIEVPKTRSLRSGEILLNVDHEKRSSGARNAKRKFIEEKKIEAEVRNVSVLSKSTRQTRSRKKANEVEAVMGSLSCGDAAIDTQLVNEEIHIEDPKTRSLRSREIVLNVDDGDHEKRSSGARGRKSAVLEILTLSSVEKRKTRRGKKTTESGDVHSRTNVNEEIYIEVPKTRSLRSQEILLNVDHEKRSSGARNLKKKVSEEKKIEAEIKNVSVLSKKTRQARSRKKAGEKEAGLGSLNCGDAAIGTQLVNEEIHIEVPKTRSLRSREILLNVDDKDHEKRSNGARNVKRKVNEEKKIEAEVRDVSVLSKSIRQTRSRKKVSEKEAGMESLSCGDAAIATQQVNKKPKIVAKPVYNAPRRSNRNASKEENYILCYEKSACLLKEKVAGSEMLLVDEEFKSDVDTQKASRKSRTAAKRKSISSSNVMTEKPSRRCRQKHTNGKKMASINVAGRDEEDVEKTKPRKQEGSGKAKTGILVPKSYSNLEEIPRRSTRTRGQTIALDSRLELSAVPNIVVDGKDFLPKVDNEAAILKNEIVATGGTYGTQPQAKKLNGNGRRKKSVSNPAKLKRDTQADVDVSKPCLSYIKDNDEVVSDTETNVESDMHVIDTLGSTCPNVSSTVQDAQATVGVPMVVTEISGVVSGNASLIEEVVNTINNTSATTETNLSTCIEGIDNTHSGISSFKDNGKDIGVQEVQAGLITDVVPTVVETFDITREIRPTVMEVAMPDKEASLVSDDSPLGSSGGPNPQSNIDATDGPVKLLENAECESQKLDVRENIFTLLEDFRYQEKEERVDEQVAGIESSGADHTKELVEISVIGEFSETHYSSAMEENGEYSQAISSLEHAPNKSPLCDSTRELNDGSVLNCTKSDVRCTKLIVAAETKEILVPAYEYPQETSSKKSTLPSVSANQDESDEGEPQLSLNFDPEYVEAESSMVIGQENLVEETAELRLQHCKSYALKLNLEVSYEVDENKEGVEALAEKSGEEHREEAMSQESQELLTQIQISEYHCNSGNNFIKGNANRDGKNKGEVADDSVEGTTNLGINYEYKDNENAAGNDNEGTLPDIEESFEGKEIELLYKVPEFTGHVCLSNNGVLGGHGRACVLSEDLCSKVVEEKAMLEYISGCKYGGNVVDDETPCASAHSKGEEENLGSLIKVADLKKEAVSETHGSFSVDSNQDIIISDDVLEKTCDCEVGKDMVADDYVEASPLLPTYSPGDKNDENKFEIICKAGDIENIADNPAKGEDVECLQQVQEELVDHEKAALSAKHRNFISVSEIQNPFHEPIVEAAAEVTSAFTGCIADKIKPGTSPLFHGSGPSVVEGYSFKINSGNVEEETRAESSQQALEGLAELMNVELQEMNSVETDKQTVKLDGCLNGEHVEHDINLGTSLLSTYSPSNSEFGNGEAQHMHGFFSVESDEQMKGEAVRFDSKKGKCVAYEENADSPSNFSPANVDAAATFEGTCGFYNANRCDFVVGVEDVGPSQEVLEELSKLKNIECDPCSIFSEQNSINDGYADGDAVSSDSKSVETVFEEKENTGSSPVSESYRLNSDEDVITSRKDSEFLVNDVSVEKTRDVDEAVVSSDSKDAENVVEEKENPGSSTFPQSYRLNSEENVATSVEDDFLANGDLGEKTRNKDSFELVLDEHAYLEKGAVGAKLDCENFKDAINREAKEWASSQLSFVEWVGREDLEENMTDIDINVTRLLEPTSEYTSLCAREDVKEEVGTVLLSEKSAEKFEDHYDDREEDALTLFEKRRDGDSLELLLNKHTYLERDSIPRTQCSEFNSTEKKSCEMKTLMTEIPAVHNVKSIDKDEPHPKNFIHDASLEPGNKEDGEGNKVEDDGLEMNVDSVDDVKDEVVLKESHLFVSGEAKECASLQVSFVELVDHQDLKEQITAVDSARLQELTSEYTDVCAKEDVEKEDTLMMFEKSAEKLDDHSGEATALTSMCSEVLIDQVENIVHGSSQQVLRELCNEQKLMVFEGENMNNCEVKKENASINIRYPTEHEKLTVSFHGTAVGSSSGCSDALLNNVVLCQGNEGATCNFEVGAWENSISSGETAQNEEAAFIQTKGSGENSEERDTTEAIVEEIVEDCDGLQPTLVLTPEGCNDGNPIVNMTNEVQECMELPLKRLSAVKEEEMLGTMSVSTPKNDSGKNMMDEINGKLSRMYISSARKGRQFRDSIGRTPMRLYGHLQPNLLGSKMKENVQTMKTGPLASRLVEKSVTKRRPLEDLQNSSTMI</sequence>
<dbReference type="EMBL" id="JABWDY010005640">
    <property type="protein sequence ID" value="KAF5204272.1"/>
    <property type="molecule type" value="Genomic_DNA"/>
</dbReference>
<accession>A0A7J6X7D0</accession>
<feature type="compositionally biased region" description="Low complexity" evidence="1">
    <location>
        <begin position="888"/>
        <end position="907"/>
    </location>
</feature>
<feature type="compositionally biased region" description="Basic and acidic residues" evidence="1">
    <location>
        <begin position="1742"/>
        <end position="1755"/>
    </location>
</feature>
<comment type="caution">
    <text evidence="2">The sequence shown here is derived from an EMBL/GenBank/DDBJ whole genome shotgun (WGS) entry which is preliminary data.</text>
</comment>
<feature type="compositionally biased region" description="Basic residues" evidence="1">
    <location>
        <begin position="589"/>
        <end position="598"/>
    </location>
</feature>
<feature type="region of interest" description="Disordered" evidence="1">
    <location>
        <begin position="1050"/>
        <end position="1077"/>
    </location>
</feature>
<protein>
    <submittedName>
        <fullName evidence="2">Uncharacterized protein</fullName>
    </submittedName>
</protein>
<evidence type="ECO:0000313" key="2">
    <source>
        <dbReference type="EMBL" id="KAF5204272.1"/>
    </source>
</evidence>
<feature type="compositionally biased region" description="Basic residues" evidence="1">
    <location>
        <begin position="564"/>
        <end position="576"/>
    </location>
</feature>
<keyword evidence="3" id="KW-1185">Reference proteome</keyword>
<evidence type="ECO:0000313" key="3">
    <source>
        <dbReference type="Proteomes" id="UP000554482"/>
    </source>
</evidence>
<reference evidence="2 3" key="1">
    <citation type="submission" date="2020-06" db="EMBL/GenBank/DDBJ databases">
        <title>Transcriptomic and genomic resources for Thalictrum thalictroides and T. hernandezii: Facilitating candidate gene discovery in an emerging model plant lineage.</title>
        <authorList>
            <person name="Arias T."/>
            <person name="Riano-Pachon D.M."/>
            <person name="Di Stilio V.S."/>
        </authorList>
    </citation>
    <scope>NUCLEOTIDE SEQUENCE [LARGE SCALE GENOMIC DNA]</scope>
    <source>
        <strain evidence="3">cv. WT478/WT964</strain>
        <tissue evidence="2">Leaves</tissue>
    </source>
</reference>
<feature type="region of interest" description="Disordered" evidence="1">
    <location>
        <begin position="1738"/>
        <end position="1764"/>
    </location>
</feature>
<organism evidence="2 3">
    <name type="scientific">Thalictrum thalictroides</name>
    <name type="common">Rue-anemone</name>
    <name type="synonym">Anemone thalictroides</name>
    <dbReference type="NCBI Taxonomy" id="46969"/>
    <lineage>
        <taxon>Eukaryota</taxon>
        <taxon>Viridiplantae</taxon>
        <taxon>Streptophyta</taxon>
        <taxon>Embryophyta</taxon>
        <taxon>Tracheophyta</taxon>
        <taxon>Spermatophyta</taxon>
        <taxon>Magnoliopsida</taxon>
        <taxon>Ranunculales</taxon>
        <taxon>Ranunculaceae</taxon>
        <taxon>Thalictroideae</taxon>
        <taxon>Thalictrum</taxon>
    </lineage>
</organism>
<evidence type="ECO:0000256" key="1">
    <source>
        <dbReference type="SAM" id="MobiDB-lite"/>
    </source>
</evidence>
<feature type="compositionally biased region" description="Polar residues" evidence="1">
    <location>
        <begin position="1051"/>
        <end position="1067"/>
    </location>
</feature>
<name>A0A7J6X7D0_THATH</name>
<dbReference type="Proteomes" id="UP000554482">
    <property type="component" value="Unassembled WGS sequence"/>
</dbReference>
<feature type="region of interest" description="Disordered" evidence="1">
    <location>
        <begin position="702"/>
        <end position="729"/>
    </location>
</feature>
<proteinExistence type="predicted"/>
<feature type="region of interest" description="Disordered" evidence="1">
    <location>
        <begin position="888"/>
        <end position="912"/>
    </location>
</feature>